<dbReference type="Pfam" id="PF08780">
    <property type="entry name" value="NTase_sub_bind"/>
    <property type="match status" value="1"/>
</dbReference>
<name>A0A382U8Z1_9ZZZZ</name>
<sequence>MEGSYFYYNAEHHCNANGGAIPKSSLLKMNPNKDIHWIQRFQNFDRAFLLLRSALEERGLEQMSDLEKEGLIQRFEYSYELAWKTMKDYLEEHGTNINPATPRNVIKEAFSAKIITDGQVWVDMLLHRNLLSHTYDFSKFQEVLDAVVSRYLSAQEQLHEWFLTRQMEP</sequence>
<organism evidence="1">
    <name type="scientific">marine metagenome</name>
    <dbReference type="NCBI Taxonomy" id="408172"/>
    <lineage>
        <taxon>unclassified sequences</taxon>
        <taxon>metagenomes</taxon>
        <taxon>ecological metagenomes</taxon>
    </lineage>
</organism>
<protein>
    <recommendedName>
        <fullName evidence="2">Nucleotidyltransferase substrate binding protein, HI0074 family</fullName>
    </recommendedName>
</protein>
<evidence type="ECO:0000313" key="1">
    <source>
        <dbReference type="EMBL" id="SVD30457.1"/>
    </source>
</evidence>
<accession>A0A382U8Z1</accession>
<dbReference type="AlphaFoldDB" id="A0A382U8Z1"/>
<gene>
    <name evidence="1" type="ORF">METZ01_LOCUS383311</name>
</gene>
<dbReference type="NCBIfam" id="TIGR01987">
    <property type="entry name" value="HI0074"/>
    <property type="match status" value="1"/>
</dbReference>
<reference evidence="1" key="1">
    <citation type="submission" date="2018-05" db="EMBL/GenBank/DDBJ databases">
        <authorList>
            <person name="Lanie J.A."/>
            <person name="Ng W.-L."/>
            <person name="Kazmierczak K.M."/>
            <person name="Andrzejewski T.M."/>
            <person name="Davidsen T.M."/>
            <person name="Wayne K.J."/>
            <person name="Tettelin H."/>
            <person name="Glass J.I."/>
            <person name="Rusch D."/>
            <person name="Podicherti R."/>
            <person name="Tsui H.-C.T."/>
            <person name="Winkler M.E."/>
        </authorList>
    </citation>
    <scope>NUCLEOTIDE SEQUENCE</scope>
</reference>
<evidence type="ECO:0008006" key="2">
    <source>
        <dbReference type="Google" id="ProtNLM"/>
    </source>
</evidence>
<dbReference type="Gene3D" id="1.20.120.330">
    <property type="entry name" value="Nucleotidyltransferases domain 2"/>
    <property type="match status" value="1"/>
</dbReference>
<dbReference type="SUPFAM" id="SSF81593">
    <property type="entry name" value="Nucleotidyltransferase substrate binding subunit/domain"/>
    <property type="match status" value="1"/>
</dbReference>
<proteinExistence type="predicted"/>
<dbReference type="InterPro" id="IPR010235">
    <property type="entry name" value="HepT"/>
</dbReference>
<dbReference type="EMBL" id="UINC01142241">
    <property type="protein sequence ID" value="SVD30457.1"/>
    <property type="molecule type" value="Genomic_DNA"/>
</dbReference>